<dbReference type="SMART" id="SM01417">
    <property type="entry name" value="Solute_trans_a"/>
    <property type="match status" value="1"/>
</dbReference>
<keyword evidence="7" id="KW-1185">Reference proteome</keyword>
<dbReference type="OrthoDB" id="5348404at2759"/>
<evidence type="ECO:0000313" key="7">
    <source>
        <dbReference type="Proteomes" id="UP000266673"/>
    </source>
</evidence>
<comment type="caution">
    <text evidence="6">The sequence shown here is derived from an EMBL/GenBank/DDBJ whole genome shotgun (WGS) entry which is preliminary data.</text>
</comment>
<dbReference type="InterPro" id="IPR005178">
    <property type="entry name" value="Ostalpha/TMEM184C"/>
</dbReference>
<evidence type="ECO:0000256" key="5">
    <source>
        <dbReference type="SAM" id="Phobius"/>
    </source>
</evidence>
<dbReference type="AlphaFoldDB" id="A0A397UDG3"/>
<feature type="transmembrane region" description="Helical" evidence="5">
    <location>
        <begin position="201"/>
        <end position="222"/>
    </location>
</feature>
<protein>
    <submittedName>
        <fullName evidence="6">Organic solute transporter Ostalpha-domain-containing protein</fullName>
    </submittedName>
</protein>
<evidence type="ECO:0000256" key="4">
    <source>
        <dbReference type="ARBA" id="ARBA00023136"/>
    </source>
</evidence>
<feature type="transmembrane region" description="Helical" evidence="5">
    <location>
        <begin position="276"/>
        <end position="295"/>
    </location>
</feature>
<evidence type="ECO:0000256" key="3">
    <source>
        <dbReference type="ARBA" id="ARBA00022989"/>
    </source>
</evidence>
<dbReference type="EMBL" id="QKWP01001525">
    <property type="protein sequence ID" value="RIB08312.1"/>
    <property type="molecule type" value="Genomic_DNA"/>
</dbReference>
<evidence type="ECO:0000256" key="2">
    <source>
        <dbReference type="ARBA" id="ARBA00022692"/>
    </source>
</evidence>
<feature type="transmembrane region" description="Helical" evidence="5">
    <location>
        <begin position="35"/>
        <end position="56"/>
    </location>
</feature>
<organism evidence="6 7">
    <name type="scientific">Gigaspora rosea</name>
    <dbReference type="NCBI Taxonomy" id="44941"/>
    <lineage>
        <taxon>Eukaryota</taxon>
        <taxon>Fungi</taxon>
        <taxon>Fungi incertae sedis</taxon>
        <taxon>Mucoromycota</taxon>
        <taxon>Glomeromycotina</taxon>
        <taxon>Glomeromycetes</taxon>
        <taxon>Diversisporales</taxon>
        <taxon>Gigasporaceae</taxon>
        <taxon>Gigaspora</taxon>
    </lineage>
</organism>
<keyword evidence="2 5" id="KW-0812">Transmembrane</keyword>
<accession>A0A397UDG3</accession>
<keyword evidence="3 5" id="KW-1133">Transmembrane helix</keyword>
<feature type="transmembrane region" description="Helical" evidence="5">
    <location>
        <begin position="166"/>
        <end position="189"/>
    </location>
</feature>
<name>A0A397UDG3_9GLOM</name>
<dbReference type="PANTHER" id="PTHR23423">
    <property type="entry name" value="ORGANIC SOLUTE TRANSPORTER-RELATED"/>
    <property type="match status" value="1"/>
</dbReference>
<keyword evidence="4 5" id="KW-0472">Membrane</keyword>
<reference evidence="6 7" key="1">
    <citation type="submission" date="2018-06" db="EMBL/GenBank/DDBJ databases">
        <title>Comparative genomics reveals the genomic features of Rhizophagus irregularis, R. cerebriforme, R. diaphanum and Gigaspora rosea, and their symbiotic lifestyle signature.</title>
        <authorList>
            <person name="Morin E."/>
            <person name="San Clemente H."/>
            <person name="Chen E.C.H."/>
            <person name="De La Providencia I."/>
            <person name="Hainaut M."/>
            <person name="Kuo A."/>
            <person name="Kohler A."/>
            <person name="Murat C."/>
            <person name="Tang N."/>
            <person name="Roy S."/>
            <person name="Loubradou J."/>
            <person name="Henrissat B."/>
            <person name="Grigoriev I.V."/>
            <person name="Corradi N."/>
            <person name="Roux C."/>
            <person name="Martin F.M."/>
        </authorList>
    </citation>
    <scope>NUCLEOTIDE SEQUENCE [LARGE SCALE GENOMIC DNA]</scope>
    <source>
        <strain evidence="6 7">DAOM 194757</strain>
    </source>
</reference>
<comment type="subcellular location">
    <subcellularLocation>
        <location evidence="1">Membrane</location>
        <topology evidence="1">Multi-pass membrane protein</topology>
    </subcellularLocation>
</comment>
<evidence type="ECO:0000256" key="1">
    <source>
        <dbReference type="ARBA" id="ARBA00004141"/>
    </source>
</evidence>
<sequence>MEGSMLTSRTCPYMVKDHDPNDLIFIYDNGVPLHIVGWLVSGIFTLQASIVTLYLIKQHWKYYYEPSQQRYIVRLLLIVPVYTIFNWLSYFFFHESVYIDTFRDAYQAYAITSFFNLLLHCLGENDDIRMRKLSTINSTRSPAPFCCIYFNPSEHRTLLKRLRFGILQYVVILYATTFIALILEAAGVYCQNSYSIYFPQIYLIIVQTISGFIANICMNMLFTPVQEILSKEYPWFLRNICVNTALFLVTYQGHALGFLVSLGYIQETQYWTAHNISTGIQALLVSVELAIISLIQMKAFRYRDYRPDPRKPTLILESMKDSLIPTDLYRDFIYAIRYIYNRALRRPTTSDLWPNDRPTPEPIPPPKPTFWERLINPFMKLFQRPEENAPIQPQRPPTPVHTINIGNVEVSWKKKKSNEINDNRV</sequence>
<evidence type="ECO:0000313" key="6">
    <source>
        <dbReference type="EMBL" id="RIB08312.1"/>
    </source>
</evidence>
<dbReference type="STRING" id="44941.A0A397UDG3"/>
<gene>
    <name evidence="6" type="ORF">C2G38_2111426</name>
</gene>
<feature type="transmembrane region" description="Helical" evidence="5">
    <location>
        <begin position="242"/>
        <end position="264"/>
    </location>
</feature>
<dbReference type="Pfam" id="PF03619">
    <property type="entry name" value="Solute_trans_a"/>
    <property type="match status" value="1"/>
</dbReference>
<dbReference type="GO" id="GO:0016020">
    <property type="term" value="C:membrane"/>
    <property type="evidence" value="ECO:0007669"/>
    <property type="project" value="UniProtKB-SubCell"/>
</dbReference>
<proteinExistence type="predicted"/>
<feature type="transmembrane region" description="Helical" evidence="5">
    <location>
        <begin position="71"/>
        <end position="93"/>
    </location>
</feature>
<dbReference type="Proteomes" id="UP000266673">
    <property type="component" value="Unassembled WGS sequence"/>
</dbReference>